<dbReference type="GO" id="GO:0046872">
    <property type="term" value="F:metal ion binding"/>
    <property type="evidence" value="ECO:0007669"/>
    <property type="project" value="UniProtKB-KW"/>
</dbReference>
<dbReference type="GO" id="GO:0070403">
    <property type="term" value="F:NAD+ binding"/>
    <property type="evidence" value="ECO:0007669"/>
    <property type="project" value="InterPro"/>
</dbReference>
<evidence type="ECO:0000259" key="5">
    <source>
        <dbReference type="PROSITE" id="PS50305"/>
    </source>
</evidence>
<dbReference type="GO" id="GO:0017136">
    <property type="term" value="F:histone deacetylase activity, NAD-dependent"/>
    <property type="evidence" value="ECO:0007669"/>
    <property type="project" value="TreeGrafter"/>
</dbReference>
<evidence type="ECO:0000256" key="1">
    <source>
        <dbReference type="ARBA" id="ARBA00012928"/>
    </source>
</evidence>
<feature type="binding site" evidence="4">
    <location>
        <position position="114"/>
    </location>
    <ligand>
        <name>Zn(2+)</name>
        <dbReference type="ChEBI" id="CHEBI:29105"/>
    </ligand>
</feature>
<dbReference type="PROSITE" id="PS50305">
    <property type="entry name" value="SIRTUIN"/>
    <property type="match status" value="1"/>
</dbReference>
<evidence type="ECO:0000256" key="3">
    <source>
        <dbReference type="ARBA" id="ARBA00023027"/>
    </source>
</evidence>
<dbReference type="Gene3D" id="3.30.1600.10">
    <property type="entry name" value="SIR2/SIRT2 'Small Domain"/>
    <property type="match status" value="1"/>
</dbReference>
<dbReference type="InterPro" id="IPR050134">
    <property type="entry name" value="NAD-dep_sirtuin_deacylases"/>
</dbReference>
<dbReference type="PANTHER" id="PTHR11085">
    <property type="entry name" value="NAD-DEPENDENT PROTEIN DEACYLASE SIRTUIN-5, MITOCHONDRIAL-RELATED"/>
    <property type="match status" value="1"/>
</dbReference>
<feature type="active site" description="Proton acceptor" evidence="4">
    <location>
        <position position="106"/>
    </location>
</feature>
<evidence type="ECO:0000313" key="6">
    <source>
        <dbReference type="EMBL" id="SNB74474.1"/>
    </source>
</evidence>
<dbReference type="Proteomes" id="UP000198418">
    <property type="component" value="Unassembled WGS sequence"/>
</dbReference>
<dbReference type="OrthoDB" id="9800582at2"/>
<keyword evidence="4" id="KW-0862">Zinc</keyword>
<dbReference type="InterPro" id="IPR003000">
    <property type="entry name" value="Sirtuin"/>
</dbReference>
<sequence>MRQFVLLTGSGISADSGLDTFRSSGGQSLWARYDPDVVCNFDVWEENFELVHEFYSKRRMELADVEPNAAHKMAAEWQKKYGAELITQNVDDLFERAGARNVLHVHGRLTALRCLACETEWEWGYQAFEPARDRCPHCGGLHEVKPDVVFFNEKAPLYQKLWERLDSLSHDDLLVIIGTSGNVLPIAGIARHSRAVTILSNLASEPAIPEDFFDHVLHGRAAETAPRLDALVARILSES</sequence>
<feature type="domain" description="Deacetylase sirtuin-type" evidence="5">
    <location>
        <begin position="1"/>
        <end position="238"/>
    </location>
</feature>
<evidence type="ECO:0000256" key="2">
    <source>
        <dbReference type="ARBA" id="ARBA00022679"/>
    </source>
</evidence>
<keyword evidence="4" id="KW-0479">Metal-binding</keyword>
<protein>
    <recommendedName>
        <fullName evidence="1">protein acetyllysine N-acetyltransferase</fullName>
        <ecNumber evidence="1">2.3.1.286</ecNumber>
    </recommendedName>
</protein>
<accession>A0A212RPU6</accession>
<feature type="binding site" evidence="4">
    <location>
        <position position="138"/>
    </location>
    <ligand>
        <name>Zn(2+)</name>
        <dbReference type="ChEBI" id="CHEBI:29105"/>
    </ligand>
</feature>
<dbReference type="Pfam" id="PF02146">
    <property type="entry name" value="SIR2"/>
    <property type="match status" value="1"/>
</dbReference>
<dbReference type="AlphaFoldDB" id="A0A212RPU6"/>
<dbReference type="RefSeq" id="WP_088521097.1">
    <property type="nucleotide sequence ID" value="NZ_FYDG01000006.1"/>
</dbReference>
<gene>
    <name evidence="6" type="ORF">SAMN06265338_10680</name>
</gene>
<dbReference type="SUPFAM" id="SSF52467">
    <property type="entry name" value="DHS-like NAD/FAD-binding domain"/>
    <property type="match status" value="1"/>
</dbReference>
<dbReference type="InterPro" id="IPR026591">
    <property type="entry name" value="Sirtuin_cat_small_dom_sf"/>
</dbReference>
<organism evidence="6 7">
    <name type="scientific">Rhodoblastus acidophilus</name>
    <name type="common">Rhodopseudomonas acidophila</name>
    <dbReference type="NCBI Taxonomy" id="1074"/>
    <lineage>
        <taxon>Bacteria</taxon>
        <taxon>Pseudomonadati</taxon>
        <taxon>Pseudomonadota</taxon>
        <taxon>Alphaproteobacteria</taxon>
        <taxon>Hyphomicrobiales</taxon>
        <taxon>Rhodoblastaceae</taxon>
        <taxon>Rhodoblastus</taxon>
    </lineage>
</organism>
<name>A0A212RPU6_RHOAC</name>
<dbReference type="PANTHER" id="PTHR11085:SF4">
    <property type="entry name" value="NAD-DEPENDENT PROTEIN DEACYLASE"/>
    <property type="match status" value="1"/>
</dbReference>
<reference evidence="7" key="1">
    <citation type="submission" date="2017-06" db="EMBL/GenBank/DDBJ databases">
        <authorList>
            <person name="Varghese N."/>
            <person name="Submissions S."/>
        </authorList>
    </citation>
    <scope>NUCLEOTIDE SEQUENCE [LARGE SCALE GENOMIC DNA]</scope>
    <source>
        <strain evidence="7">DSM 137</strain>
    </source>
</reference>
<dbReference type="EMBL" id="FYDG01000006">
    <property type="protein sequence ID" value="SNB74474.1"/>
    <property type="molecule type" value="Genomic_DNA"/>
</dbReference>
<feature type="binding site" evidence="4">
    <location>
        <position position="117"/>
    </location>
    <ligand>
        <name>Zn(2+)</name>
        <dbReference type="ChEBI" id="CHEBI:29105"/>
    </ligand>
</feature>
<proteinExistence type="predicted"/>
<dbReference type="Gene3D" id="3.40.50.1220">
    <property type="entry name" value="TPP-binding domain"/>
    <property type="match status" value="1"/>
</dbReference>
<dbReference type="EC" id="2.3.1.286" evidence="1"/>
<keyword evidence="2" id="KW-0808">Transferase</keyword>
<evidence type="ECO:0000256" key="4">
    <source>
        <dbReference type="PROSITE-ProRule" id="PRU00236"/>
    </source>
</evidence>
<feature type="binding site" evidence="4">
    <location>
        <position position="135"/>
    </location>
    <ligand>
        <name>Zn(2+)</name>
        <dbReference type="ChEBI" id="CHEBI:29105"/>
    </ligand>
</feature>
<evidence type="ECO:0000313" key="7">
    <source>
        <dbReference type="Proteomes" id="UP000198418"/>
    </source>
</evidence>
<keyword evidence="7" id="KW-1185">Reference proteome</keyword>
<keyword evidence="3" id="KW-0520">NAD</keyword>
<dbReference type="InterPro" id="IPR026590">
    <property type="entry name" value="Ssirtuin_cat_dom"/>
</dbReference>
<dbReference type="InterPro" id="IPR029035">
    <property type="entry name" value="DHS-like_NAD/FAD-binding_dom"/>
</dbReference>